<dbReference type="AlphaFoldDB" id="A0A0H5R878"/>
<evidence type="ECO:0000256" key="1">
    <source>
        <dbReference type="SAM" id="MobiDB-lite"/>
    </source>
</evidence>
<feature type="region of interest" description="Disordered" evidence="1">
    <location>
        <begin position="215"/>
        <end position="249"/>
    </location>
</feature>
<sequence>MTSGQTSLSPFVINDSSSLSSILKLAVSHAGLSVDDPPVKHAEDLLSNQFFMNAFTLRFKRQRTGGWDWLQLPPFLLPMCLADLIGHCLDQKVDSVQSCCQGFHIGSSSIGDACLADNAALAVLLGHSGKVTGSLSTRCNISAAFGSKNTPTLSSIRLDHNPSTGPLDFGCGMDLFDNCHGVTGLSLSPFKKRNSSPVRKSRHFSSHIRRRKANTVISGPRKQFSKASRRNPHRSESFSPKDKIAKKRTLTVKESPIETVPRRDGRDIRNTRTGRKSNLFKAMTAAAVMDEIVALPFNLGMIEAVPQCDISYSTSDGVTDSEETVDRGSRRSSTRSGRLTSSCYDMEKCKVDDDILEKKEIVIVRRKSKECNFVNDVFPEDIFPKRRTSTNGGTAVESV</sequence>
<organism evidence="2">
    <name type="scientific">Spongospora subterranea</name>
    <dbReference type="NCBI Taxonomy" id="70186"/>
    <lineage>
        <taxon>Eukaryota</taxon>
        <taxon>Sar</taxon>
        <taxon>Rhizaria</taxon>
        <taxon>Endomyxa</taxon>
        <taxon>Phytomyxea</taxon>
        <taxon>Plasmodiophorida</taxon>
        <taxon>Plasmodiophoridae</taxon>
        <taxon>Spongospora</taxon>
    </lineage>
</organism>
<accession>A0A0H5R878</accession>
<evidence type="ECO:0000313" key="2">
    <source>
        <dbReference type="EMBL" id="CRZ10335.1"/>
    </source>
</evidence>
<protein>
    <submittedName>
        <fullName evidence="2">Uncharacterized protein</fullName>
    </submittedName>
</protein>
<reference evidence="2" key="1">
    <citation type="submission" date="2015-04" db="EMBL/GenBank/DDBJ databases">
        <title>The genome sequence of the plant pathogenic Rhizarian Plasmodiophora brassicae reveals insights in its biotrophic life cycle and the origin of chitin synthesis.</title>
        <authorList>
            <person name="Schwelm A."/>
            <person name="Fogelqvist J."/>
            <person name="Knaust A."/>
            <person name="Julke S."/>
            <person name="Lilja T."/>
            <person name="Dhandapani V."/>
            <person name="Bonilla-Rosso G."/>
            <person name="Karlsson M."/>
            <person name="Shevchenko A."/>
            <person name="Choi S.R."/>
            <person name="Kim H.G."/>
            <person name="Park J.Y."/>
            <person name="Lim Y.P."/>
            <person name="Ludwig-Muller J."/>
            <person name="Dixelius C."/>
        </authorList>
    </citation>
    <scope>NUCLEOTIDE SEQUENCE</scope>
    <source>
        <tissue evidence="2">Potato root galls</tissue>
    </source>
</reference>
<feature type="compositionally biased region" description="Basic residues" evidence="1">
    <location>
        <begin position="223"/>
        <end position="232"/>
    </location>
</feature>
<name>A0A0H5R878_9EUKA</name>
<dbReference type="EMBL" id="HACM01009893">
    <property type="protein sequence ID" value="CRZ10335.1"/>
    <property type="molecule type" value="Transcribed_RNA"/>
</dbReference>
<feature type="compositionally biased region" description="Basic and acidic residues" evidence="1">
    <location>
        <begin position="233"/>
        <end position="243"/>
    </location>
</feature>
<proteinExistence type="predicted"/>
<feature type="region of interest" description="Disordered" evidence="1">
    <location>
        <begin position="313"/>
        <end position="338"/>
    </location>
</feature>